<feature type="transmembrane region" description="Helical" evidence="1">
    <location>
        <begin position="151"/>
        <end position="171"/>
    </location>
</feature>
<sequence length="180" mass="20734">MFSWKKFLKILGTIFLIAFLAFFEISFISLLPAPFNHFSLFLPVIFFISIVVSYRQALWLGFLEGIILNIFSVFPFGSISLSIIISLVVVNFLLNNFFTNKSLYSLIILGILGNLIYLFNLILIKFIFFLFGIGGNDVSEALSPFVLSESLWQNAFNILMLILFFYIFNFWGKKIKALFL</sequence>
<protein>
    <recommendedName>
        <fullName evidence="4">Rod shape-determining protein MreD</fullName>
    </recommendedName>
</protein>
<gene>
    <name evidence="2" type="ORF">A2257_00920</name>
</gene>
<evidence type="ECO:0000313" key="3">
    <source>
        <dbReference type="Proteomes" id="UP000177407"/>
    </source>
</evidence>
<evidence type="ECO:0008006" key="4">
    <source>
        <dbReference type="Google" id="ProtNLM"/>
    </source>
</evidence>
<evidence type="ECO:0000256" key="1">
    <source>
        <dbReference type="SAM" id="Phobius"/>
    </source>
</evidence>
<dbReference type="AlphaFoldDB" id="A0A1F5S3Q0"/>
<dbReference type="Proteomes" id="UP000177407">
    <property type="component" value="Unassembled WGS sequence"/>
</dbReference>
<accession>A0A1F5S3Q0</accession>
<proteinExistence type="predicted"/>
<evidence type="ECO:0000313" key="2">
    <source>
        <dbReference type="EMBL" id="OGF21328.1"/>
    </source>
</evidence>
<feature type="transmembrane region" description="Helical" evidence="1">
    <location>
        <begin position="66"/>
        <end position="94"/>
    </location>
</feature>
<feature type="transmembrane region" description="Helical" evidence="1">
    <location>
        <begin position="6"/>
        <end position="23"/>
    </location>
</feature>
<name>A0A1F5S3Q0_9BACT</name>
<feature type="transmembrane region" description="Helical" evidence="1">
    <location>
        <begin position="35"/>
        <end position="54"/>
    </location>
</feature>
<keyword evidence="1" id="KW-0472">Membrane</keyword>
<comment type="caution">
    <text evidence="2">The sequence shown here is derived from an EMBL/GenBank/DDBJ whole genome shotgun (WGS) entry which is preliminary data.</text>
</comment>
<keyword evidence="1" id="KW-1133">Transmembrane helix</keyword>
<reference evidence="2 3" key="1">
    <citation type="journal article" date="2016" name="Nat. Commun.">
        <title>Thousands of microbial genomes shed light on interconnected biogeochemical processes in an aquifer system.</title>
        <authorList>
            <person name="Anantharaman K."/>
            <person name="Brown C.T."/>
            <person name="Hug L.A."/>
            <person name="Sharon I."/>
            <person name="Castelle C.J."/>
            <person name="Probst A.J."/>
            <person name="Thomas B.C."/>
            <person name="Singh A."/>
            <person name="Wilkins M.J."/>
            <person name="Karaoz U."/>
            <person name="Brodie E.L."/>
            <person name="Williams K.H."/>
            <person name="Hubbard S.S."/>
            <person name="Banfield J.F."/>
        </authorList>
    </citation>
    <scope>NUCLEOTIDE SEQUENCE [LARGE SCALE GENOMIC DNA]</scope>
</reference>
<keyword evidence="1" id="KW-0812">Transmembrane</keyword>
<feature type="transmembrane region" description="Helical" evidence="1">
    <location>
        <begin position="106"/>
        <end position="131"/>
    </location>
</feature>
<organism evidence="2 3">
    <name type="scientific">Candidatus Falkowbacteria bacterium RIFOXYA2_FULL_38_12</name>
    <dbReference type="NCBI Taxonomy" id="1797993"/>
    <lineage>
        <taxon>Bacteria</taxon>
        <taxon>Candidatus Falkowiibacteriota</taxon>
    </lineage>
</organism>
<dbReference type="EMBL" id="MFGA01000008">
    <property type="protein sequence ID" value="OGF21328.1"/>
    <property type="molecule type" value="Genomic_DNA"/>
</dbReference>